<keyword evidence="10" id="KW-0411">Iron-sulfur</keyword>
<feature type="compositionally biased region" description="Low complexity" evidence="13">
    <location>
        <begin position="43"/>
        <end position="61"/>
    </location>
</feature>
<proteinExistence type="inferred from homology"/>
<dbReference type="Gene3D" id="3.20.20.70">
    <property type="entry name" value="Aldolase class I"/>
    <property type="match status" value="1"/>
</dbReference>
<sequence length="770" mass="86053">MAESSLAQSEGLLALWHSYRLPLLVAISTVFFIVKAYRKSQTKAKTAASSSVPPSPRSQSPETTEKPRLGENEKPVIARKDSPPAKSSGPKRVSGKKPAKTSRRGEAGDAQPLTHIQPIIFFASLTGATERYANVLLEDMRAAAQKKADPENRERGLLPPQIHDLSYIDFDDFFTSAPKAPSTSPGTRYIYCLLIPTYNIDTVINTFLSHLDETHHDFRIDTGSLSTLAGYSVFGFGDKSEWPTEEEGFCSQAKELDRWMAKLTGKRRAYPLGFGDVNSDAEESLKEWSNGLQDIMSDILANGGLGEGVAGSGDPLESDEEDLDDEEGSDTKAKNKKNKPQAVMDLEDIKMGADGQATASPLPVDFTTAGKPAAPFQEAKEMVPTTSPTYAALTKQGYTIVGSHSGVKICRWTKSALRGRGSCYKYSFYGIRSHLCMEATPSLSCSNKCIFCWRHGTNPVGTTWRWKVDSPELIFNGVKEGHYKKIKMLRGVPGVRAERFAEAMRIRHCALSLVGEPIFYPHINRFLGMLHDEHISSFLVCNAQHPDQLEALHRVTQLYVSIDASNRESLRKIDRPLHRDFWERFQRCLDILREKRFVQRTVFRLTLVKGFNVDDEVIGYANLVEKALPCFVEIKGVTYCGTSTSAGAGLTMKNVPFYEEISEFVVALNKELERRGLKYGLAAEHAHSCCVLIASERFNVNGKWHTRIDYDRFFQLLEQEKADGTPFGPEDYTRETEEWAYWGNGGFDPNDERVYRKGKGPKAKVTEVEE</sequence>
<dbReference type="InterPro" id="IPR013917">
    <property type="entry name" value="tRNA_wybutosine-synth"/>
</dbReference>
<keyword evidence="5" id="KW-0004">4Fe-4S</keyword>
<dbReference type="CDD" id="cd01335">
    <property type="entry name" value="Radical_SAM"/>
    <property type="match status" value="1"/>
</dbReference>
<evidence type="ECO:0000256" key="11">
    <source>
        <dbReference type="ARBA" id="ARBA00023239"/>
    </source>
</evidence>
<dbReference type="SFLD" id="SFLDS00029">
    <property type="entry name" value="Radical_SAM"/>
    <property type="match status" value="1"/>
</dbReference>
<dbReference type="VEuPathDB" id="FungiDB:ASPWEDRAFT_471614"/>
<dbReference type="STRING" id="1073089.A0A1L9RST1"/>
<dbReference type="PROSITE" id="PS51918">
    <property type="entry name" value="RADICAL_SAM"/>
    <property type="match status" value="1"/>
</dbReference>
<evidence type="ECO:0000256" key="13">
    <source>
        <dbReference type="SAM" id="MobiDB-lite"/>
    </source>
</evidence>
<name>A0A1L9RST1_ASPWE</name>
<dbReference type="InterPro" id="IPR013785">
    <property type="entry name" value="Aldolase_TIM"/>
</dbReference>
<keyword evidence="9" id="KW-0408">Iron</keyword>
<dbReference type="EC" id="4.1.3.44" evidence="4"/>
<dbReference type="InterPro" id="IPR058240">
    <property type="entry name" value="rSAM_sf"/>
</dbReference>
<feature type="compositionally biased region" description="Basic residues" evidence="13">
    <location>
        <begin position="93"/>
        <end position="102"/>
    </location>
</feature>
<dbReference type="SUPFAM" id="SSF52218">
    <property type="entry name" value="Flavoproteins"/>
    <property type="match status" value="1"/>
</dbReference>
<keyword evidence="14" id="KW-0472">Membrane</keyword>
<evidence type="ECO:0000256" key="7">
    <source>
        <dbReference type="ARBA" id="ARBA00022694"/>
    </source>
</evidence>
<dbReference type="SFLD" id="SFLDF00284">
    <property type="entry name" value="tRNA_wybutosine-synthesizing"/>
    <property type="match status" value="1"/>
</dbReference>
<dbReference type="Pfam" id="PF08608">
    <property type="entry name" value="Wyosine_form"/>
    <property type="match status" value="1"/>
</dbReference>
<feature type="compositionally biased region" description="Acidic residues" evidence="13">
    <location>
        <begin position="316"/>
        <end position="328"/>
    </location>
</feature>
<keyword evidence="14" id="KW-0812">Transmembrane</keyword>
<evidence type="ECO:0000256" key="12">
    <source>
        <dbReference type="ARBA" id="ARBA00049466"/>
    </source>
</evidence>
<dbReference type="Pfam" id="PF00258">
    <property type="entry name" value="Flavodoxin_1"/>
    <property type="match status" value="1"/>
</dbReference>
<feature type="compositionally biased region" description="Basic and acidic residues" evidence="13">
    <location>
        <begin position="63"/>
        <end position="83"/>
    </location>
</feature>
<keyword evidence="8" id="KW-0479">Metal-binding</keyword>
<keyword evidence="11" id="KW-0456">Lyase</keyword>
<accession>A0A1L9RST1</accession>
<dbReference type="GeneID" id="63752760"/>
<keyword evidence="7" id="KW-0819">tRNA processing</keyword>
<dbReference type="GO" id="GO:0010181">
    <property type="term" value="F:FMN binding"/>
    <property type="evidence" value="ECO:0007669"/>
    <property type="project" value="InterPro"/>
</dbReference>
<dbReference type="InterPro" id="IPR034556">
    <property type="entry name" value="tRNA_wybutosine-synthase"/>
</dbReference>
<feature type="region of interest" description="Disordered" evidence="13">
    <location>
        <begin position="306"/>
        <end position="342"/>
    </location>
</feature>
<feature type="domain" description="Radical SAM core" evidence="16">
    <location>
        <begin position="429"/>
        <end position="678"/>
    </location>
</feature>
<keyword evidence="14" id="KW-1133">Transmembrane helix</keyword>
<dbReference type="SFLD" id="SFLDG01071">
    <property type="entry name" value="tRNA_wybutosine-synthesizing"/>
    <property type="match status" value="1"/>
</dbReference>
<dbReference type="RefSeq" id="XP_040691584.1">
    <property type="nucleotide sequence ID" value="XM_040836912.1"/>
</dbReference>
<comment type="cofactor">
    <cofactor evidence="1">
        <name>[4Fe-4S] cluster</name>
        <dbReference type="ChEBI" id="CHEBI:49883"/>
    </cofactor>
</comment>
<evidence type="ECO:0000313" key="17">
    <source>
        <dbReference type="EMBL" id="OJJ37908.1"/>
    </source>
</evidence>
<comment type="similarity">
    <text evidence="3">Belongs to the TYW1 family.</text>
</comment>
<organism evidence="17 18">
    <name type="scientific">Aspergillus wentii DTO 134E9</name>
    <dbReference type="NCBI Taxonomy" id="1073089"/>
    <lineage>
        <taxon>Eukaryota</taxon>
        <taxon>Fungi</taxon>
        <taxon>Dikarya</taxon>
        <taxon>Ascomycota</taxon>
        <taxon>Pezizomycotina</taxon>
        <taxon>Eurotiomycetes</taxon>
        <taxon>Eurotiomycetidae</taxon>
        <taxon>Eurotiales</taxon>
        <taxon>Aspergillaceae</taxon>
        <taxon>Aspergillus</taxon>
        <taxon>Aspergillus subgen. Cremei</taxon>
    </lineage>
</organism>
<dbReference type="PANTHER" id="PTHR13930">
    <property type="entry name" value="S-ADENOSYL-L-METHIONINE-DEPENDENT TRNA 4-DEMETHYLWYOSINE SYNTHASE"/>
    <property type="match status" value="1"/>
</dbReference>
<dbReference type="Gene3D" id="3.40.50.360">
    <property type="match status" value="1"/>
</dbReference>
<evidence type="ECO:0000259" key="16">
    <source>
        <dbReference type="PROSITE" id="PS51918"/>
    </source>
</evidence>
<dbReference type="Proteomes" id="UP000184383">
    <property type="component" value="Unassembled WGS sequence"/>
</dbReference>
<keyword evidence="6" id="KW-0949">S-adenosyl-L-methionine</keyword>
<dbReference type="InterPro" id="IPR008254">
    <property type="entry name" value="Flavodoxin/NO_synth"/>
</dbReference>
<evidence type="ECO:0000256" key="1">
    <source>
        <dbReference type="ARBA" id="ARBA00001966"/>
    </source>
</evidence>
<feature type="region of interest" description="Disordered" evidence="13">
    <location>
        <begin position="43"/>
        <end position="110"/>
    </location>
</feature>
<evidence type="ECO:0000256" key="14">
    <source>
        <dbReference type="SAM" id="Phobius"/>
    </source>
</evidence>
<dbReference type="GO" id="GO:0051539">
    <property type="term" value="F:4 iron, 4 sulfur cluster binding"/>
    <property type="evidence" value="ECO:0007669"/>
    <property type="project" value="UniProtKB-KW"/>
</dbReference>
<feature type="region of interest" description="Disordered" evidence="13">
    <location>
        <begin position="745"/>
        <end position="770"/>
    </location>
</feature>
<evidence type="ECO:0000313" key="18">
    <source>
        <dbReference type="Proteomes" id="UP000184383"/>
    </source>
</evidence>
<evidence type="ECO:0000256" key="2">
    <source>
        <dbReference type="ARBA" id="ARBA00004797"/>
    </source>
</evidence>
<dbReference type="PROSITE" id="PS50902">
    <property type="entry name" value="FLAVODOXIN_LIKE"/>
    <property type="match status" value="1"/>
</dbReference>
<dbReference type="Pfam" id="PF04055">
    <property type="entry name" value="Radical_SAM"/>
    <property type="match status" value="1"/>
</dbReference>
<evidence type="ECO:0000256" key="8">
    <source>
        <dbReference type="ARBA" id="ARBA00022723"/>
    </source>
</evidence>
<feature type="domain" description="Flavodoxin-like" evidence="15">
    <location>
        <begin position="118"/>
        <end position="293"/>
    </location>
</feature>
<protein>
    <recommendedName>
        <fullName evidence="4">tRNA 4-demethylwyosine synthase (AdoMet-dependent)</fullName>
        <ecNumber evidence="4">4.1.3.44</ecNumber>
    </recommendedName>
</protein>
<evidence type="ECO:0000256" key="5">
    <source>
        <dbReference type="ARBA" id="ARBA00022485"/>
    </source>
</evidence>
<evidence type="ECO:0000256" key="3">
    <source>
        <dbReference type="ARBA" id="ARBA00010115"/>
    </source>
</evidence>
<dbReference type="GO" id="GO:0031591">
    <property type="term" value="P:wybutosine biosynthetic process"/>
    <property type="evidence" value="ECO:0007669"/>
    <property type="project" value="TreeGrafter"/>
</dbReference>
<dbReference type="PANTHER" id="PTHR13930:SF0">
    <property type="entry name" value="S-ADENOSYL-L-METHIONINE-DEPENDENT TRNA 4-DEMETHYLWYOSINE SYNTHASE TYW1-RELATED"/>
    <property type="match status" value="1"/>
</dbReference>
<evidence type="ECO:0000259" key="15">
    <source>
        <dbReference type="PROSITE" id="PS50902"/>
    </source>
</evidence>
<evidence type="ECO:0000256" key="10">
    <source>
        <dbReference type="ARBA" id="ARBA00023014"/>
    </source>
</evidence>
<comment type="catalytic activity">
    <reaction evidence="12">
        <text>N(1)-methylguanosine(37) in tRNA(Phe) + pyruvate + S-adenosyl-L-methionine = 4-demethylwyosine(37) in tRNA(Phe) + 5'-deoxyadenosine + L-methionine + CO2 + H2O</text>
        <dbReference type="Rhea" id="RHEA:36347"/>
        <dbReference type="Rhea" id="RHEA-COMP:10164"/>
        <dbReference type="Rhea" id="RHEA-COMP:10165"/>
        <dbReference type="ChEBI" id="CHEBI:15361"/>
        <dbReference type="ChEBI" id="CHEBI:15377"/>
        <dbReference type="ChEBI" id="CHEBI:16526"/>
        <dbReference type="ChEBI" id="CHEBI:17319"/>
        <dbReference type="ChEBI" id="CHEBI:57844"/>
        <dbReference type="ChEBI" id="CHEBI:59789"/>
        <dbReference type="ChEBI" id="CHEBI:64315"/>
        <dbReference type="ChEBI" id="CHEBI:73542"/>
        <dbReference type="EC" id="4.1.3.44"/>
    </reaction>
</comment>
<gene>
    <name evidence="17" type="ORF">ASPWEDRAFT_471614</name>
</gene>
<dbReference type="SUPFAM" id="SSF102114">
    <property type="entry name" value="Radical SAM enzymes"/>
    <property type="match status" value="1"/>
</dbReference>
<reference evidence="18" key="1">
    <citation type="journal article" date="2017" name="Genome Biol.">
        <title>Comparative genomics reveals high biological diversity and specific adaptations in the industrially and medically important fungal genus Aspergillus.</title>
        <authorList>
            <person name="de Vries R.P."/>
            <person name="Riley R."/>
            <person name="Wiebenga A."/>
            <person name="Aguilar-Osorio G."/>
            <person name="Amillis S."/>
            <person name="Uchima C.A."/>
            <person name="Anderluh G."/>
            <person name="Asadollahi M."/>
            <person name="Askin M."/>
            <person name="Barry K."/>
            <person name="Battaglia E."/>
            <person name="Bayram O."/>
            <person name="Benocci T."/>
            <person name="Braus-Stromeyer S.A."/>
            <person name="Caldana C."/>
            <person name="Canovas D."/>
            <person name="Cerqueira G.C."/>
            <person name="Chen F."/>
            <person name="Chen W."/>
            <person name="Choi C."/>
            <person name="Clum A."/>
            <person name="Dos Santos R.A."/>
            <person name="Damasio A.R."/>
            <person name="Diallinas G."/>
            <person name="Emri T."/>
            <person name="Fekete E."/>
            <person name="Flipphi M."/>
            <person name="Freyberg S."/>
            <person name="Gallo A."/>
            <person name="Gournas C."/>
            <person name="Habgood R."/>
            <person name="Hainaut M."/>
            <person name="Harispe M.L."/>
            <person name="Henrissat B."/>
            <person name="Hilden K.S."/>
            <person name="Hope R."/>
            <person name="Hossain A."/>
            <person name="Karabika E."/>
            <person name="Karaffa L."/>
            <person name="Karanyi Z."/>
            <person name="Krasevec N."/>
            <person name="Kuo A."/>
            <person name="Kusch H."/>
            <person name="LaButti K."/>
            <person name="Lagendijk E.L."/>
            <person name="Lapidus A."/>
            <person name="Levasseur A."/>
            <person name="Lindquist E."/>
            <person name="Lipzen A."/>
            <person name="Logrieco A.F."/>
            <person name="MacCabe A."/>
            <person name="Maekelae M.R."/>
            <person name="Malavazi I."/>
            <person name="Melin P."/>
            <person name="Meyer V."/>
            <person name="Mielnichuk N."/>
            <person name="Miskei M."/>
            <person name="Molnar A.P."/>
            <person name="Mule G."/>
            <person name="Ngan C.Y."/>
            <person name="Orejas M."/>
            <person name="Orosz E."/>
            <person name="Ouedraogo J.P."/>
            <person name="Overkamp K.M."/>
            <person name="Park H.-S."/>
            <person name="Perrone G."/>
            <person name="Piumi F."/>
            <person name="Punt P.J."/>
            <person name="Ram A.F."/>
            <person name="Ramon A."/>
            <person name="Rauscher S."/>
            <person name="Record E."/>
            <person name="Riano-Pachon D.M."/>
            <person name="Robert V."/>
            <person name="Roehrig J."/>
            <person name="Ruller R."/>
            <person name="Salamov A."/>
            <person name="Salih N.S."/>
            <person name="Samson R.A."/>
            <person name="Sandor E."/>
            <person name="Sanguinetti M."/>
            <person name="Schuetze T."/>
            <person name="Sepcic K."/>
            <person name="Shelest E."/>
            <person name="Sherlock G."/>
            <person name="Sophianopoulou V."/>
            <person name="Squina F.M."/>
            <person name="Sun H."/>
            <person name="Susca A."/>
            <person name="Todd R.B."/>
            <person name="Tsang A."/>
            <person name="Unkles S.E."/>
            <person name="van de Wiele N."/>
            <person name="van Rossen-Uffink D."/>
            <person name="Oliveira J.V."/>
            <person name="Vesth T.C."/>
            <person name="Visser J."/>
            <person name="Yu J.-H."/>
            <person name="Zhou M."/>
            <person name="Andersen M.R."/>
            <person name="Archer D.B."/>
            <person name="Baker S.E."/>
            <person name="Benoit I."/>
            <person name="Brakhage A.A."/>
            <person name="Braus G.H."/>
            <person name="Fischer R."/>
            <person name="Frisvad J.C."/>
            <person name="Goldman G.H."/>
            <person name="Houbraken J."/>
            <person name="Oakley B."/>
            <person name="Pocsi I."/>
            <person name="Scazzocchio C."/>
            <person name="Seiboth B."/>
            <person name="vanKuyk P.A."/>
            <person name="Wortman J."/>
            <person name="Dyer P.S."/>
            <person name="Grigoriev I.V."/>
        </authorList>
    </citation>
    <scope>NUCLEOTIDE SEQUENCE [LARGE SCALE GENOMIC DNA]</scope>
    <source>
        <strain evidence="18">DTO 134E9</strain>
    </source>
</reference>
<dbReference type="InterPro" id="IPR007197">
    <property type="entry name" value="rSAM"/>
</dbReference>
<dbReference type="AlphaFoldDB" id="A0A1L9RST1"/>
<dbReference type="GO" id="GO:0102521">
    <property type="term" value="F:tRNA-4-demethylwyosine synthase activity"/>
    <property type="evidence" value="ECO:0007669"/>
    <property type="project" value="UniProtKB-EC"/>
</dbReference>
<comment type="pathway">
    <text evidence="2">tRNA modification; wybutosine-tRNA(Phe) biosynthesis.</text>
</comment>
<dbReference type="OrthoDB" id="271553at2759"/>
<dbReference type="EMBL" id="KV878211">
    <property type="protein sequence ID" value="OJJ37908.1"/>
    <property type="molecule type" value="Genomic_DNA"/>
</dbReference>
<evidence type="ECO:0000256" key="9">
    <source>
        <dbReference type="ARBA" id="ARBA00023004"/>
    </source>
</evidence>
<dbReference type="InterPro" id="IPR029039">
    <property type="entry name" value="Flavoprotein-like_sf"/>
</dbReference>
<evidence type="ECO:0000256" key="4">
    <source>
        <dbReference type="ARBA" id="ARBA00012821"/>
    </source>
</evidence>
<keyword evidence="18" id="KW-1185">Reference proteome</keyword>
<feature type="transmembrane region" description="Helical" evidence="14">
    <location>
        <begin position="19"/>
        <end position="37"/>
    </location>
</feature>
<dbReference type="GO" id="GO:0046872">
    <property type="term" value="F:metal ion binding"/>
    <property type="evidence" value="ECO:0007669"/>
    <property type="project" value="UniProtKB-KW"/>
</dbReference>
<evidence type="ECO:0000256" key="6">
    <source>
        <dbReference type="ARBA" id="ARBA00022691"/>
    </source>
</evidence>
<dbReference type="UniPathway" id="UPA00375"/>